<dbReference type="AlphaFoldDB" id="A0A9J7JIU6"/>
<dbReference type="Proteomes" id="UP001108280">
    <property type="component" value="Chromosome 3"/>
</dbReference>
<proteinExistence type="inferred from homology"/>
<feature type="compositionally biased region" description="Basic and acidic residues" evidence="9">
    <location>
        <begin position="93"/>
        <end position="103"/>
    </location>
</feature>
<sequence length="474" mass="52766">MKGALGSPVAAAGAAMQETFGCVVANRFHQLLDDESDPFDILREAEHRRQQQLQRKRRDEAAAAAAAAAASGAGHRGGRSPAVVSGHRPGAAGRRESQKERKSLAVWSAQQPDSPGGPQPPGQKRTPRRGEQQGWNDSRGTDVLDRAERRSYREYRPYDTERQADLTAEKFSDEKPVDRFDRDRPLRGRGGPRGLRSRGRGGPGNRAFDSFDQRGKRDFERYSSNDKVTNRMEDSMGSCGVRPWGSGKDASDTEPSASMEESSMMEESQGALDEESPAKLGIMFIEDKVVQHKRTRVHAWRPEHDTRKSHLLDNSSFSLLPTGIHSQASHKPGAPELEVEEENQVHEMTLDEWKNLQEQTRPKPEFNIRKPESTVPSKAVVIHKSRYRDDLVKDDYEDETHVFRKAANDITSQLEINFGSLPRPGRGARGSARGGRGRIRRTENYGPRAEVVVSGIIQDVAPNPNDPEDFPALA</sequence>
<evidence type="ECO:0000256" key="8">
    <source>
        <dbReference type="ARBA" id="ARBA00035118"/>
    </source>
</evidence>
<dbReference type="GO" id="GO:0033120">
    <property type="term" value="P:positive regulation of RNA splicing"/>
    <property type="evidence" value="ECO:0007669"/>
    <property type="project" value="TreeGrafter"/>
</dbReference>
<evidence type="ECO:0000256" key="5">
    <source>
        <dbReference type="ARBA" id="ARBA00022490"/>
    </source>
</evidence>
<evidence type="ECO:0000313" key="12">
    <source>
        <dbReference type="RefSeq" id="XP_027265441.1"/>
    </source>
</evidence>
<evidence type="ECO:0000256" key="1">
    <source>
        <dbReference type="ARBA" id="ARBA00004210"/>
    </source>
</evidence>
<dbReference type="GO" id="GO:0010494">
    <property type="term" value="C:cytoplasmic stress granule"/>
    <property type="evidence" value="ECO:0007669"/>
    <property type="project" value="UniProtKB-SubCell"/>
</dbReference>
<dbReference type="GO" id="GO:0045948">
    <property type="term" value="P:positive regulation of translational initiation"/>
    <property type="evidence" value="ECO:0007669"/>
    <property type="project" value="TreeGrafter"/>
</dbReference>
<feature type="region of interest" description="Disordered" evidence="9">
    <location>
        <begin position="46"/>
        <end position="276"/>
    </location>
</feature>
<dbReference type="Pfam" id="PF04774">
    <property type="entry name" value="HABP4_PAI-RBP1"/>
    <property type="match status" value="1"/>
</dbReference>
<accession>A0A9J7JIU6</accession>
<reference evidence="11" key="1">
    <citation type="journal article" date="2018" name="Biotechnol. Bioeng.">
        <title>A reference genome of the Chinese hamster based on a hybrid assembly strategy.</title>
        <authorList>
            <person name="Rupp O."/>
            <person name="MacDonald M.L."/>
            <person name="Li S."/>
            <person name="Dhiman H."/>
            <person name="Polson S."/>
            <person name="Griep S."/>
            <person name="Heffner K."/>
            <person name="Hernandez I."/>
            <person name="Brinkrolf K."/>
            <person name="Jadhav V."/>
            <person name="Samoudi M."/>
            <person name="Hao H."/>
            <person name="Kingham B."/>
            <person name="Goesmann A."/>
            <person name="Betenbaugh M.J."/>
            <person name="Lewis N.E."/>
            <person name="Borth N."/>
            <person name="Lee K.H."/>
        </authorList>
    </citation>
    <scope>NUCLEOTIDE SEQUENCE [LARGE SCALE GENOMIC DNA]</scope>
    <source>
        <strain evidence="11">17A/GY</strain>
    </source>
</reference>
<dbReference type="OrthoDB" id="6022699at2759"/>
<dbReference type="GO" id="GO:0005730">
    <property type="term" value="C:nucleolus"/>
    <property type="evidence" value="ECO:0007669"/>
    <property type="project" value="UniProtKB-SubCell"/>
</dbReference>
<dbReference type="GO" id="GO:0016607">
    <property type="term" value="C:nuclear speck"/>
    <property type="evidence" value="ECO:0007669"/>
    <property type="project" value="UniProtKB-SubCell"/>
</dbReference>
<dbReference type="InterPro" id="IPR039764">
    <property type="entry name" value="HABP4/SERBP1-like"/>
</dbReference>
<dbReference type="SMART" id="SM01233">
    <property type="entry name" value="HABP4_PAI-RBP1"/>
    <property type="match status" value="1"/>
</dbReference>
<evidence type="ECO:0000256" key="6">
    <source>
        <dbReference type="ARBA" id="ARBA00022845"/>
    </source>
</evidence>
<evidence type="ECO:0000313" key="11">
    <source>
        <dbReference type="Proteomes" id="UP001108280"/>
    </source>
</evidence>
<feature type="domain" description="Hyaluronan/mRNA-binding protein" evidence="10">
    <location>
        <begin position="215"/>
        <end position="374"/>
    </location>
</feature>
<dbReference type="CTD" id="22927"/>
<dbReference type="InterPro" id="IPR006861">
    <property type="entry name" value="HABP4_PAIRBP1-bd"/>
</dbReference>
<dbReference type="Pfam" id="PF16174">
    <property type="entry name" value="IHABP4_N"/>
    <property type="match status" value="2"/>
</dbReference>
<evidence type="ECO:0000256" key="4">
    <source>
        <dbReference type="ARBA" id="ARBA00004604"/>
    </source>
</evidence>
<feature type="region of interest" description="Disordered" evidence="9">
    <location>
        <begin position="420"/>
        <end position="445"/>
    </location>
</feature>
<evidence type="ECO:0000259" key="10">
    <source>
        <dbReference type="SMART" id="SM01233"/>
    </source>
</evidence>
<dbReference type="PANTHER" id="PTHR12299:SF30">
    <property type="entry name" value="INTRACELLULAR HYALURONAN-BINDING PROTEIN 4"/>
    <property type="match status" value="1"/>
</dbReference>
<feature type="compositionally biased region" description="Low complexity" evidence="9">
    <location>
        <begin position="420"/>
        <end position="431"/>
    </location>
</feature>
<dbReference type="GO" id="GO:0015030">
    <property type="term" value="C:Cajal body"/>
    <property type="evidence" value="ECO:0007669"/>
    <property type="project" value="UniProtKB-SubCell"/>
</dbReference>
<dbReference type="GeneID" id="100760637"/>
<dbReference type="PANTHER" id="PTHR12299">
    <property type="entry name" value="HYALURONIC ACID-BINDING PROTEIN 4"/>
    <property type="match status" value="1"/>
</dbReference>
<dbReference type="InterPro" id="IPR032381">
    <property type="entry name" value="IHABP4_N"/>
</dbReference>
<feature type="compositionally biased region" description="Low complexity" evidence="9">
    <location>
        <begin position="258"/>
        <end position="268"/>
    </location>
</feature>
<protein>
    <submittedName>
        <fullName evidence="12">Intracellular hyaluronan-binding protein 4 isoform X2</fullName>
    </submittedName>
</protein>
<evidence type="ECO:0000256" key="9">
    <source>
        <dbReference type="SAM" id="MobiDB-lite"/>
    </source>
</evidence>
<name>A0A9J7JIU6_CRIGR</name>
<comment type="subcellular location">
    <subcellularLocation>
        <location evidence="1">Cytoplasm</location>
        <location evidence="1">Stress granule</location>
    </subcellularLocation>
    <subcellularLocation>
        <location evidence="2">Nucleus speckle</location>
    </subcellularLocation>
    <subcellularLocation>
        <location evidence="3">Nucleus</location>
        <location evidence="3">Cajal body</location>
    </subcellularLocation>
    <subcellularLocation>
        <location evidence="4">Nucleus</location>
        <location evidence="4">Nucleolus</location>
    </subcellularLocation>
</comment>
<feature type="compositionally biased region" description="Basic and acidic residues" evidence="9">
    <location>
        <begin position="209"/>
        <end position="234"/>
    </location>
</feature>
<evidence type="ECO:0000256" key="2">
    <source>
        <dbReference type="ARBA" id="ARBA00004324"/>
    </source>
</evidence>
<evidence type="ECO:0000256" key="7">
    <source>
        <dbReference type="ARBA" id="ARBA00023242"/>
    </source>
</evidence>
<reference evidence="12" key="3">
    <citation type="submission" date="2025-08" db="UniProtKB">
        <authorList>
            <consortium name="RefSeq"/>
        </authorList>
    </citation>
    <scope>IDENTIFICATION</scope>
    <source>
        <strain evidence="12">17A/GY</strain>
        <tissue evidence="12">Liver</tissue>
    </source>
</reference>
<organism evidence="11 12">
    <name type="scientific">Cricetulus griseus</name>
    <name type="common">Chinese hamster</name>
    <name type="synonym">Cricetulus barabensis griseus</name>
    <dbReference type="NCBI Taxonomy" id="10029"/>
    <lineage>
        <taxon>Eukaryota</taxon>
        <taxon>Metazoa</taxon>
        <taxon>Chordata</taxon>
        <taxon>Craniata</taxon>
        <taxon>Vertebrata</taxon>
        <taxon>Euteleostomi</taxon>
        <taxon>Mammalia</taxon>
        <taxon>Eutheria</taxon>
        <taxon>Euarchontoglires</taxon>
        <taxon>Glires</taxon>
        <taxon>Rodentia</taxon>
        <taxon>Myomorpha</taxon>
        <taxon>Muroidea</taxon>
        <taxon>Cricetidae</taxon>
        <taxon>Cricetinae</taxon>
        <taxon>Cricetulus</taxon>
    </lineage>
</organism>
<gene>
    <name evidence="12" type="primary">Habp4</name>
</gene>
<comment type="similarity">
    <text evidence="8">Belongs to the SERBP1-HABP4 family.</text>
</comment>
<evidence type="ECO:0000256" key="3">
    <source>
        <dbReference type="ARBA" id="ARBA00004408"/>
    </source>
</evidence>
<keyword evidence="11" id="KW-1185">Reference proteome</keyword>
<dbReference type="GO" id="GO:0003723">
    <property type="term" value="F:RNA binding"/>
    <property type="evidence" value="ECO:0007669"/>
    <property type="project" value="InterPro"/>
</dbReference>
<keyword evidence="6" id="KW-0810">Translation regulation</keyword>
<feature type="compositionally biased region" description="Basic and acidic residues" evidence="9">
    <location>
        <begin position="139"/>
        <end position="186"/>
    </location>
</feature>
<keyword evidence="7" id="KW-0539">Nucleus</keyword>
<dbReference type="KEGG" id="cge:100760637"/>
<keyword evidence="5" id="KW-0963">Cytoplasm</keyword>
<dbReference type="RefSeq" id="XP_027265441.1">
    <property type="nucleotide sequence ID" value="XM_027409640.2"/>
</dbReference>
<reference evidence="11" key="2">
    <citation type="journal article" date="2020" name="Biotechnol. Bioeng.">
        <title>Chromosome-scale scaffolds for the Chinese hamster reference genome assembly to facilitate the study of the CHO epigenome.</title>
        <authorList>
            <person name="Hilliard W."/>
            <person name="MacDonald M."/>
            <person name="Lee K.H."/>
        </authorList>
    </citation>
    <scope>NUCLEOTIDE SEQUENCE [LARGE SCALE GENOMIC DNA]</scope>
    <source>
        <strain evidence="11">17A/GY</strain>
    </source>
</reference>